<keyword evidence="1" id="KW-0378">Hydrolase</keyword>
<dbReference type="EC" id="3.6.1.57" evidence="1"/>
<dbReference type="PANTHER" id="PTHR21015">
    <property type="entry name" value="UDP-N-ACETYLGLUCOSAMINE--N-ACETYLMURAMYL-(PENTAPEPTIDE) PYROPHOSPHORYL-UNDECAPRENOL N-ACETYLGLUCOSAMINE TRANSFERASE 1"/>
    <property type="match status" value="1"/>
</dbReference>
<dbReference type="GO" id="GO:0016787">
    <property type="term" value="F:hydrolase activity"/>
    <property type="evidence" value="ECO:0007669"/>
    <property type="project" value="UniProtKB-KW"/>
</dbReference>
<keyword evidence="2" id="KW-1185">Reference proteome</keyword>
<gene>
    <name evidence="1" type="primary">pseG</name>
    <name evidence="1" type="ORF">Q3O59_04740</name>
</gene>
<dbReference type="SUPFAM" id="SSF53756">
    <property type="entry name" value="UDP-Glycosyltransferase/glycogen phosphorylase"/>
    <property type="match status" value="1"/>
</dbReference>
<dbReference type="Gene3D" id="3.40.50.2000">
    <property type="entry name" value="Glycogen Phosphorylase B"/>
    <property type="match status" value="1"/>
</dbReference>
<name>A0ABT9GMY4_9GAMM</name>
<evidence type="ECO:0000313" key="2">
    <source>
        <dbReference type="Proteomes" id="UP001236258"/>
    </source>
</evidence>
<proteinExistence type="predicted"/>
<dbReference type="PANTHER" id="PTHR21015:SF22">
    <property type="entry name" value="GLYCOSYLTRANSFERASE"/>
    <property type="match status" value="1"/>
</dbReference>
<dbReference type="InterPro" id="IPR020023">
    <property type="entry name" value="PseG"/>
</dbReference>
<dbReference type="NCBIfam" id="TIGR03590">
    <property type="entry name" value="PseG"/>
    <property type="match status" value="1"/>
</dbReference>
<dbReference type="Gene3D" id="3.40.50.11190">
    <property type="match status" value="1"/>
</dbReference>
<accession>A0ABT9GMY4</accession>
<reference evidence="1 2" key="1">
    <citation type="submission" date="2023-08" db="EMBL/GenBank/DDBJ databases">
        <authorList>
            <person name="Joshi A."/>
            <person name="Thite S."/>
        </authorList>
    </citation>
    <scope>NUCLEOTIDE SEQUENCE [LARGE SCALE GENOMIC DNA]</scope>
    <source>
        <strain evidence="1 2">1E1</strain>
    </source>
</reference>
<dbReference type="Proteomes" id="UP001236258">
    <property type="component" value="Unassembled WGS sequence"/>
</dbReference>
<organism evidence="1 2">
    <name type="scientific">Alkalimonas delamerensis</name>
    <dbReference type="NCBI Taxonomy" id="265981"/>
    <lineage>
        <taxon>Bacteria</taxon>
        <taxon>Pseudomonadati</taxon>
        <taxon>Pseudomonadota</taxon>
        <taxon>Gammaproteobacteria</taxon>
        <taxon>Alkalimonas</taxon>
    </lineage>
</organism>
<protein>
    <submittedName>
        <fullName evidence="1">UDP-2,4-diacetamido-2,4, 6-trideoxy-beta-L-altropyranose hydrolase</fullName>
        <ecNumber evidence="1">3.6.1.57</ecNumber>
    </submittedName>
</protein>
<sequence length="352" mass="39267">MKILVRTDSSQRIGSGHLMRCLTLADALRRQGCEVHFISRPHPGHNLRLIEQAGYPLLQLPLHPAQEPLAGYQNWLGCTEQQDARDCLTQLKTTYQWLIVDHYGLAANFCQQLRARCQRVMVIDDLANRTHDCELLLDQNLLPNYQQRYAALLPTHCQPLLGPEFALLRDEFYQADAVERTPAHILVFFGGSDLYGLTRQTVDAILALKEPAVTADIVIGEAHPERQALQQRCASSKRLELHVQCQNMAHLMRKAQLMLGAGGSTHWERCISALPALVVTVADNQVATTRYLQQLGACHWLGPASEQSAASFKAALSHWLSQQAQLKQMGQCAARLVPKSGGTRAVVRHLLV</sequence>
<dbReference type="RefSeq" id="WP_305944484.1">
    <property type="nucleotide sequence ID" value="NZ_JAUZVY010000002.1"/>
</dbReference>
<comment type="caution">
    <text evidence="1">The sequence shown here is derived from an EMBL/GenBank/DDBJ whole genome shotgun (WGS) entry which is preliminary data.</text>
</comment>
<dbReference type="EMBL" id="JAUZVY010000002">
    <property type="protein sequence ID" value="MDP4528337.1"/>
    <property type="molecule type" value="Genomic_DNA"/>
</dbReference>
<evidence type="ECO:0000313" key="1">
    <source>
        <dbReference type="EMBL" id="MDP4528337.1"/>
    </source>
</evidence>